<keyword evidence="1" id="KW-0472">Membrane</keyword>
<proteinExistence type="predicted"/>
<accession>A0A385DDT0</accession>
<dbReference type="RefSeq" id="WP_101277992.1">
    <property type="nucleotide sequence ID" value="NZ_CP031742.1"/>
</dbReference>
<dbReference type="GeneID" id="300116337"/>
<dbReference type="InterPro" id="IPR025323">
    <property type="entry name" value="DUF4229"/>
</dbReference>
<feature type="transmembrane region" description="Helical" evidence="1">
    <location>
        <begin position="9"/>
        <end position="27"/>
    </location>
</feature>
<sequence length="99" mass="10509">MLRYTLKRFGIFAACFVGVGLLVQFGIVPKGVGGSNVLWMLLLAMVISAPISFVALRKDRDRASVNVVAKVDRTKARLDANRSQEDAAVDAAATAGKSG</sequence>
<keyword evidence="1" id="KW-1133">Transmembrane helix</keyword>
<dbReference type="EMBL" id="CP031742">
    <property type="protein sequence ID" value="AXQ56558.1"/>
    <property type="molecule type" value="Genomic_DNA"/>
</dbReference>
<dbReference type="Proteomes" id="UP000259636">
    <property type="component" value="Chromosome"/>
</dbReference>
<keyword evidence="1" id="KW-0812">Transmembrane</keyword>
<name>A0A385DDT0_9ACTN</name>
<evidence type="ECO:0000313" key="2">
    <source>
        <dbReference type="EMBL" id="AXQ56558.1"/>
    </source>
</evidence>
<evidence type="ECO:0000313" key="3">
    <source>
        <dbReference type="Proteomes" id="UP000259636"/>
    </source>
</evidence>
<dbReference type="KEGG" id="sky:D0C37_19490"/>
<gene>
    <name evidence="2" type="ORF">D0C37_19490</name>
</gene>
<dbReference type="AlphaFoldDB" id="A0A385DDT0"/>
<dbReference type="Pfam" id="PF14012">
    <property type="entry name" value="DUF4229"/>
    <property type="match status" value="1"/>
</dbReference>
<feature type="transmembrane region" description="Helical" evidence="1">
    <location>
        <begin position="39"/>
        <end position="56"/>
    </location>
</feature>
<protein>
    <submittedName>
        <fullName evidence="2">DUF4229 domain-containing protein</fullName>
    </submittedName>
</protein>
<evidence type="ECO:0000256" key="1">
    <source>
        <dbReference type="SAM" id="Phobius"/>
    </source>
</evidence>
<reference evidence="2 3" key="1">
    <citation type="submission" date="2018-08" db="EMBL/GenBank/DDBJ databases">
        <authorList>
            <person name="Ferrada E.E."/>
            <person name="Latorre B.A."/>
        </authorList>
    </citation>
    <scope>NUCLEOTIDE SEQUENCE [LARGE SCALE GENOMIC DNA]</scope>
    <source>
        <strain evidence="2 3">VK-A60T</strain>
    </source>
</reference>
<organism evidence="2 3">
    <name type="scientific">Streptomyces koyangensis</name>
    <dbReference type="NCBI Taxonomy" id="188770"/>
    <lineage>
        <taxon>Bacteria</taxon>
        <taxon>Bacillati</taxon>
        <taxon>Actinomycetota</taxon>
        <taxon>Actinomycetes</taxon>
        <taxon>Kitasatosporales</taxon>
        <taxon>Streptomycetaceae</taxon>
        <taxon>Streptomyces</taxon>
        <taxon>Streptomyces aurantiacus group</taxon>
    </lineage>
</organism>